<dbReference type="OrthoDB" id="3825914at2"/>
<dbReference type="InterPro" id="IPR041698">
    <property type="entry name" value="Methyltransf_25"/>
</dbReference>
<evidence type="ECO:0000256" key="2">
    <source>
        <dbReference type="ARBA" id="ARBA00022679"/>
    </source>
</evidence>
<dbReference type="SUPFAM" id="SSF53335">
    <property type="entry name" value="S-adenosyl-L-methionine-dependent methyltransferases"/>
    <property type="match status" value="1"/>
</dbReference>
<dbReference type="PANTHER" id="PTHR43464">
    <property type="entry name" value="METHYLTRANSFERASE"/>
    <property type="match status" value="1"/>
</dbReference>
<keyword evidence="6" id="KW-1185">Reference proteome</keyword>
<keyword evidence="2 5" id="KW-0808">Transferase</keyword>
<protein>
    <submittedName>
        <fullName evidence="5">Methyltransferase family protein</fullName>
    </submittedName>
</protein>
<evidence type="ECO:0000259" key="4">
    <source>
        <dbReference type="Pfam" id="PF13649"/>
    </source>
</evidence>
<dbReference type="InterPro" id="IPR029063">
    <property type="entry name" value="SAM-dependent_MTases_sf"/>
</dbReference>
<dbReference type="RefSeq" id="WP_133827949.1">
    <property type="nucleotide sequence ID" value="NZ_BAABHR010000072.1"/>
</dbReference>
<evidence type="ECO:0000256" key="3">
    <source>
        <dbReference type="ARBA" id="ARBA00022691"/>
    </source>
</evidence>
<reference evidence="5 6" key="1">
    <citation type="submission" date="2019-03" db="EMBL/GenBank/DDBJ databases">
        <title>Genomic Encyclopedia of Type Strains, Phase IV (KMG-IV): sequencing the most valuable type-strain genomes for metagenomic binning, comparative biology and taxonomic classification.</title>
        <authorList>
            <person name="Goeker M."/>
        </authorList>
    </citation>
    <scope>NUCLEOTIDE SEQUENCE [LARGE SCALE GENOMIC DNA]</scope>
    <source>
        <strain evidence="5 6">DSM 45775</strain>
    </source>
</reference>
<dbReference type="PANTHER" id="PTHR43464:SF19">
    <property type="entry name" value="UBIQUINONE BIOSYNTHESIS O-METHYLTRANSFERASE, MITOCHONDRIAL"/>
    <property type="match status" value="1"/>
</dbReference>
<dbReference type="AlphaFoldDB" id="A0A4R6V5M1"/>
<keyword evidence="3" id="KW-0949">S-adenosyl-L-methionine</keyword>
<organism evidence="5 6">
    <name type="scientific">Actinomycetospora succinea</name>
    <dbReference type="NCBI Taxonomy" id="663603"/>
    <lineage>
        <taxon>Bacteria</taxon>
        <taxon>Bacillati</taxon>
        <taxon>Actinomycetota</taxon>
        <taxon>Actinomycetes</taxon>
        <taxon>Pseudonocardiales</taxon>
        <taxon>Pseudonocardiaceae</taxon>
        <taxon>Actinomycetospora</taxon>
    </lineage>
</organism>
<sequence length="210" mass="22310">MATPAPSRFQDAYLTGEPPWIIGEPQPAVRAAEAEGLIRGRVLDLGCGTGEHTVLLAERGYDVVGADSAPAALERARAVAAAHGVDASFVVADAMDPADLRGFDTVLDSALFHIFDGDDQARYADALRDVVVDGGRVVLLGLAPGPAFGPEVSDDEMRAAFTRPGWALDELRESTYRGRVPDEEQAEKLRVPVGGHVDLPAWLAVARRVS</sequence>
<keyword evidence="1 5" id="KW-0489">Methyltransferase</keyword>
<name>A0A4R6V5M1_9PSEU</name>
<evidence type="ECO:0000313" key="5">
    <source>
        <dbReference type="EMBL" id="TDQ55785.1"/>
    </source>
</evidence>
<gene>
    <name evidence="5" type="ORF">EV188_105181</name>
</gene>
<dbReference type="Pfam" id="PF13649">
    <property type="entry name" value="Methyltransf_25"/>
    <property type="match status" value="1"/>
</dbReference>
<dbReference type="Proteomes" id="UP000295705">
    <property type="component" value="Unassembled WGS sequence"/>
</dbReference>
<proteinExistence type="predicted"/>
<dbReference type="EMBL" id="SNYO01000005">
    <property type="protein sequence ID" value="TDQ55785.1"/>
    <property type="molecule type" value="Genomic_DNA"/>
</dbReference>
<dbReference type="GO" id="GO:0008168">
    <property type="term" value="F:methyltransferase activity"/>
    <property type="evidence" value="ECO:0007669"/>
    <property type="project" value="UniProtKB-KW"/>
</dbReference>
<dbReference type="CDD" id="cd02440">
    <property type="entry name" value="AdoMet_MTases"/>
    <property type="match status" value="1"/>
</dbReference>
<dbReference type="Gene3D" id="3.40.50.150">
    <property type="entry name" value="Vaccinia Virus protein VP39"/>
    <property type="match status" value="1"/>
</dbReference>
<evidence type="ECO:0000313" key="6">
    <source>
        <dbReference type="Proteomes" id="UP000295705"/>
    </source>
</evidence>
<dbReference type="GO" id="GO:0032259">
    <property type="term" value="P:methylation"/>
    <property type="evidence" value="ECO:0007669"/>
    <property type="project" value="UniProtKB-KW"/>
</dbReference>
<feature type="domain" description="Methyltransferase" evidence="4">
    <location>
        <begin position="42"/>
        <end position="135"/>
    </location>
</feature>
<accession>A0A4R6V5M1</accession>
<comment type="caution">
    <text evidence="5">The sequence shown here is derived from an EMBL/GenBank/DDBJ whole genome shotgun (WGS) entry which is preliminary data.</text>
</comment>
<evidence type="ECO:0000256" key="1">
    <source>
        <dbReference type="ARBA" id="ARBA00022603"/>
    </source>
</evidence>